<dbReference type="HAMAP" id="MF_00129">
    <property type="entry name" value="MnmG_GidA"/>
    <property type="match status" value="1"/>
</dbReference>
<dbReference type="Pfam" id="PF13932">
    <property type="entry name" value="SAM_GIDA_C"/>
    <property type="match status" value="1"/>
</dbReference>
<evidence type="ECO:0000313" key="6">
    <source>
        <dbReference type="EMBL" id="ESO91632.1"/>
    </source>
</evidence>
<dbReference type="GeneID" id="20246709"/>
<evidence type="ECO:0000313" key="7">
    <source>
        <dbReference type="Proteomes" id="UP000030746"/>
    </source>
</evidence>
<dbReference type="STRING" id="225164.V4A4J5"/>
<dbReference type="PANTHER" id="PTHR11806:SF0">
    <property type="entry name" value="PROTEIN MTO1 HOMOLOG, MITOCHONDRIAL"/>
    <property type="match status" value="1"/>
</dbReference>
<gene>
    <name evidence="6" type="ORF">LOTGIDRAFT_217378</name>
</gene>
<dbReference type="InterPro" id="IPR036188">
    <property type="entry name" value="FAD/NAD-bd_sf"/>
</dbReference>
<dbReference type="AlphaFoldDB" id="V4A4J5"/>
<dbReference type="Gene3D" id="1.10.150.570">
    <property type="entry name" value="GidA associated domain, C-terminal subdomain"/>
    <property type="match status" value="1"/>
</dbReference>
<dbReference type="InterPro" id="IPR049312">
    <property type="entry name" value="GIDA_C_N"/>
</dbReference>
<evidence type="ECO:0000256" key="2">
    <source>
        <dbReference type="ARBA" id="ARBA00007653"/>
    </source>
</evidence>
<dbReference type="Gene3D" id="3.50.50.60">
    <property type="entry name" value="FAD/NAD(P)-binding domain"/>
    <property type="match status" value="2"/>
</dbReference>
<evidence type="ECO:0000256" key="3">
    <source>
        <dbReference type="ARBA" id="ARBA00022630"/>
    </source>
</evidence>
<dbReference type="InterPro" id="IPR004416">
    <property type="entry name" value="MnmG"/>
</dbReference>
<comment type="cofactor">
    <cofactor evidence="1">
        <name>FAD</name>
        <dbReference type="ChEBI" id="CHEBI:57692"/>
    </cofactor>
</comment>
<dbReference type="Pfam" id="PF01134">
    <property type="entry name" value="GIDA"/>
    <property type="match status" value="1"/>
</dbReference>
<dbReference type="OrthoDB" id="3329at2759"/>
<dbReference type="OMA" id="CNPAMGG"/>
<evidence type="ECO:0000259" key="5">
    <source>
        <dbReference type="SMART" id="SM01228"/>
    </source>
</evidence>
<dbReference type="PROSITE" id="PS01281">
    <property type="entry name" value="GIDA_2"/>
    <property type="match status" value="1"/>
</dbReference>
<reference evidence="6 7" key="1">
    <citation type="journal article" date="2013" name="Nature">
        <title>Insights into bilaterian evolution from three spiralian genomes.</title>
        <authorList>
            <person name="Simakov O."/>
            <person name="Marletaz F."/>
            <person name="Cho S.J."/>
            <person name="Edsinger-Gonzales E."/>
            <person name="Havlak P."/>
            <person name="Hellsten U."/>
            <person name="Kuo D.H."/>
            <person name="Larsson T."/>
            <person name="Lv J."/>
            <person name="Arendt D."/>
            <person name="Savage R."/>
            <person name="Osoegawa K."/>
            <person name="de Jong P."/>
            <person name="Grimwood J."/>
            <person name="Chapman J.A."/>
            <person name="Shapiro H."/>
            <person name="Aerts A."/>
            <person name="Otillar R.P."/>
            <person name="Terry A.Y."/>
            <person name="Boore J.L."/>
            <person name="Grigoriev I.V."/>
            <person name="Lindberg D.R."/>
            <person name="Seaver E.C."/>
            <person name="Weisblat D.A."/>
            <person name="Putnam N.H."/>
            <person name="Rokhsar D.S."/>
        </authorList>
    </citation>
    <scope>NUCLEOTIDE SEQUENCE [LARGE SCALE GENOMIC DNA]</scope>
</reference>
<dbReference type="PANTHER" id="PTHR11806">
    <property type="entry name" value="GLUCOSE INHIBITED DIVISION PROTEIN A"/>
    <property type="match status" value="1"/>
</dbReference>
<comment type="similarity">
    <text evidence="2">Belongs to the MnmG family.</text>
</comment>
<dbReference type="KEGG" id="lgi:LOTGIDRAFT_217378"/>
<accession>V4A4J5</accession>
<keyword evidence="7" id="KW-1185">Reference proteome</keyword>
<dbReference type="GO" id="GO:0070899">
    <property type="term" value="P:mitochondrial tRNA wobble uridine modification"/>
    <property type="evidence" value="ECO:0007669"/>
    <property type="project" value="UniProtKB-ARBA"/>
</dbReference>
<proteinExistence type="inferred from homology"/>
<keyword evidence="4" id="KW-0274">FAD</keyword>
<dbReference type="FunFam" id="3.50.50.60:FF:000002">
    <property type="entry name" value="tRNA uridine 5-carboxymethylaminomethyl modification enzyme MnmG"/>
    <property type="match status" value="1"/>
</dbReference>
<feature type="domain" description="tRNA uridine 5-carboxymethylaminomethyl modification enzyme C-terminal subdomain" evidence="5">
    <location>
        <begin position="577"/>
        <end position="647"/>
    </location>
</feature>
<dbReference type="InterPro" id="IPR020595">
    <property type="entry name" value="MnmG-rel_CS"/>
</dbReference>
<dbReference type="GO" id="GO:0005739">
    <property type="term" value="C:mitochondrion"/>
    <property type="evidence" value="ECO:0007669"/>
    <property type="project" value="GOC"/>
</dbReference>
<evidence type="ECO:0000256" key="1">
    <source>
        <dbReference type="ARBA" id="ARBA00001974"/>
    </source>
</evidence>
<evidence type="ECO:0000256" key="4">
    <source>
        <dbReference type="ARBA" id="ARBA00022827"/>
    </source>
</evidence>
<name>V4A4J5_LOTGI</name>
<organism evidence="6 7">
    <name type="scientific">Lottia gigantea</name>
    <name type="common">Giant owl limpet</name>
    <dbReference type="NCBI Taxonomy" id="225164"/>
    <lineage>
        <taxon>Eukaryota</taxon>
        <taxon>Metazoa</taxon>
        <taxon>Spiralia</taxon>
        <taxon>Lophotrochozoa</taxon>
        <taxon>Mollusca</taxon>
        <taxon>Gastropoda</taxon>
        <taxon>Patellogastropoda</taxon>
        <taxon>Lottioidea</taxon>
        <taxon>Lottiidae</taxon>
        <taxon>Lottia</taxon>
    </lineage>
</organism>
<dbReference type="EMBL" id="KB202237">
    <property type="protein sequence ID" value="ESO91632.1"/>
    <property type="molecule type" value="Genomic_DNA"/>
</dbReference>
<dbReference type="FunFam" id="3.50.50.60:FF:000082">
    <property type="entry name" value="protein MTO1 homolog, mitochondrial isoform X1"/>
    <property type="match status" value="1"/>
</dbReference>
<dbReference type="FunFam" id="1.10.150.570:FF:000001">
    <property type="entry name" value="tRNA uridine 5-carboxymethylaminomethyl modification enzyme MnmG"/>
    <property type="match status" value="1"/>
</dbReference>
<dbReference type="SUPFAM" id="SSF51905">
    <property type="entry name" value="FAD/NAD(P)-binding domain"/>
    <property type="match status" value="1"/>
</dbReference>
<dbReference type="CTD" id="20246709"/>
<dbReference type="InterPro" id="IPR040131">
    <property type="entry name" value="MnmG_N"/>
</dbReference>
<dbReference type="SMART" id="SM01228">
    <property type="entry name" value="GIDA_assoc_3"/>
    <property type="match status" value="1"/>
</dbReference>
<dbReference type="Proteomes" id="UP000030746">
    <property type="component" value="Unassembled WGS sequence"/>
</dbReference>
<dbReference type="Pfam" id="PF21680">
    <property type="entry name" value="GIDA_C_1st"/>
    <property type="match status" value="1"/>
</dbReference>
<dbReference type="InterPro" id="IPR047001">
    <property type="entry name" value="MnmG_C_subdom"/>
</dbReference>
<keyword evidence="3" id="KW-0285">Flavoprotein</keyword>
<dbReference type="InterPro" id="IPR026904">
    <property type="entry name" value="MnmG_C"/>
</dbReference>
<dbReference type="HOGENOM" id="CLU_007831_2_2_1"/>
<protein>
    <recommendedName>
        <fullName evidence="5">tRNA uridine 5-carboxymethylaminomethyl modification enzyme C-terminal subdomain domain-containing protein</fullName>
    </recommendedName>
</protein>
<dbReference type="GO" id="GO:0005829">
    <property type="term" value="C:cytosol"/>
    <property type="evidence" value="ECO:0007669"/>
    <property type="project" value="TreeGrafter"/>
</dbReference>
<sequence>MRLIRRGVGLFHVLRKITRHYSAANNRYDVIVVGGGHAGTEAACASARMGANTLLVTHKKETIGEMSCNPSFGGIGKGHLVKEIDALDGVCGRICDLSGVQYKVLNRRKGPAVWGPRAQIDRKLYKKHLQSEIFNMANLTILASPVEDLILEDLPVSNNSDILKHACHGIILENGERIESKTVVLTTGTFLRGTINIGLYSRPAGRLDDEPAIGLAKSLEKAGFRLGRLKTGTPPRLDKNTIDFSKTVKLGGDDTPLPFSFMNDRVWIKPEDQLPCHLTYTGDGVRDVVMESLDQNRHVKEEISGPRFCPSIESKILRFPPRQHQVWLEPEGLDSDLIYPQGISCTMPEEYQQKLVNTIPGLEDAKIVKPGYGVEYDYIDPRQLKPSLETLRINNLYLAGQINGTTGYEEAAAQGIIAGINAKLKVEERPAFIIDRTLGYIGVLIDDLTTHGTNEPYRMFTSRAEFRLYLRPDNADFRLTPKGYEAGCVSKERYQKTQTLQDELNRNIMLFKSVRMPHENWRQKLELKARGNTDWKSAYDMLRNPETSFSKMVEVCHEQFGHLKNNKYLEDKIIIESCYASELEEQKYEIEEMKRESELLLPQDIDYFSLNVSKDSQMKLAEARPATIASASRIPGITPAAVYILLKYVKRQQNILTTDCS</sequence>
<dbReference type="RefSeq" id="XP_009057697.1">
    <property type="nucleotide sequence ID" value="XM_009059449.1"/>
</dbReference>
<dbReference type="InterPro" id="IPR002218">
    <property type="entry name" value="MnmG-rel"/>
</dbReference>
<dbReference type="InterPro" id="IPR044920">
    <property type="entry name" value="MnmG_C_subdom_sf"/>
</dbReference>
<dbReference type="GO" id="GO:0030488">
    <property type="term" value="P:tRNA methylation"/>
    <property type="evidence" value="ECO:0007669"/>
    <property type="project" value="TreeGrafter"/>
</dbReference>
<dbReference type="GO" id="GO:0050660">
    <property type="term" value="F:flavin adenine dinucleotide binding"/>
    <property type="evidence" value="ECO:0007669"/>
    <property type="project" value="InterPro"/>
</dbReference>
<dbReference type="NCBIfam" id="TIGR00136">
    <property type="entry name" value="mnmG_gidA"/>
    <property type="match status" value="1"/>
</dbReference>